<comment type="caution">
    <text evidence="1">The sequence shown here is derived from an EMBL/GenBank/DDBJ whole genome shotgun (WGS) entry which is preliminary data.</text>
</comment>
<name>A0A117NN63_PENFR</name>
<protein>
    <recommendedName>
        <fullName evidence="3">Arrestin-like N-terminal domain-containing protein</fullName>
    </recommendedName>
</protein>
<dbReference type="Proteomes" id="UP000055045">
    <property type="component" value="Unassembled WGS sequence"/>
</dbReference>
<organism evidence="1 2">
    <name type="scientific">Penicillium freii</name>
    <dbReference type="NCBI Taxonomy" id="48697"/>
    <lineage>
        <taxon>Eukaryota</taxon>
        <taxon>Fungi</taxon>
        <taxon>Dikarya</taxon>
        <taxon>Ascomycota</taxon>
        <taxon>Pezizomycotina</taxon>
        <taxon>Eurotiomycetes</taxon>
        <taxon>Eurotiomycetidae</taxon>
        <taxon>Eurotiales</taxon>
        <taxon>Aspergillaceae</taxon>
        <taxon>Penicillium</taxon>
    </lineage>
</organism>
<gene>
    <name evidence="1" type="ORF">ACN42_g6846</name>
</gene>
<keyword evidence="2" id="KW-1185">Reference proteome</keyword>
<accession>A0A117NN63</accession>
<dbReference type="EMBL" id="LLXE01000182">
    <property type="protein sequence ID" value="KUM60276.1"/>
    <property type="molecule type" value="Genomic_DNA"/>
</dbReference>
<evidence type="ECO:0008006" key="3">
    <source>
        <dbReference type="Google" id="ProtNLM"/>
    </source>
</evidence>
<sequence length="460" mass="50566">MTIPGSYLDDVLAPSAPEIFKKLVASKGCPNFFQRTSPSTCHGSMHPTQTTGGPNLNISIAAPPIWTYAAGDTIIGSVNRDSHIVAPDAKISLTLIGRTRARLITEGYPSKASSYGNWKLFELPSQTLLRGPIHIPSPSTPTDWINIPFSINIPEAASLSAVRHHTQEESFIPLEAHCITQHPLPGTFSTEWTGAKVCIEYYLQAQLRYIRNGLWYVQRATAPITLGYPTVDGSGIRFALQRCSMVSRVRSQRLLPSMRDVDLSLTQKTRKILGLSSVPGFSFEVVMSVPVAIQLDDSSPIPLLIRVIPQRDGSSSAIWDVVQRVDVIAVKMSILSKVEIVLKPSEESFHRIPNDEHVSVQHLGLEKAFEQRKDPIVTFAGPSDTPVDIGRVLRLVLRHDGLMSDGKRLSVLASIQPSFVTFNTRLSHSIIWQTSLSIAGETRTVSMTTVVTVYNSASRL</sequence>
<dbReference type="AlphaFoldDB" id="A0A117NN63"/>
<proteinExistence type="predicted"/>
<evidence type="ECO:0000313" key="1">
    <source>
        <dbReference type="EMBL" id="KUM60276.1"/>
    </source>
</evidence>
<reference evidence="1 2" key="1">
    <citation type="submission" date="2015-10" db="EMBL/GenBank/DDBJ databases">
        <title>Genome sequencing of Penicillium freii.</title>
        <authorList>
            <person name="Nguyen H.D."/>
            <person name="Visagie C.M."/>
            <person name="Seifert K.A."/>
        </authorList>
    </citation>
    <scope>NUCLEOTIDE SEQUENCE [LARGE SCALE GENOMIC DNA]</scope>
    <source>
        <strain evidence="1 2">DAOM 242723</strain>
    </source>
</reference>
<evidence type="ECO:0000313" key="2">
    <source>
        <dbReference type="Proteomes" id="UP000055045"/>
    </source>
</evidence>